<proteinExistence type="inferred from homology"/>
<gene>
    <name evidence="7" type="ORF">PCOR1329_LOCUS22657</name>
</gene>
<dbReference type="Gene3D" id="3.90.190.10">
    <property type="entry name" value="Protein tyrosine phosphatase superfamily"/>
    <property type="match status" value="1"/>
</dbReference>
<keyword evidence="8" id="KW-1185">Reference proteome</keyword>
<dbReference type="InterPro" id="IPR016130">
    <property type="entry name" value="Tyr_Pase_AS"/>
</dbReference>
<dbReference type="PANTHER" id="PTHR10159">
    <property type="entry name" value="DUAL SPECIFICITY PROTEIN PHOSPHATASE"/>
    <property type="match status" value="1"/>
</dbReference>
<dbReference type="EMBL" id="CAUYUJ010007592">
    <property type="protein sequence ID" value="CAK0821303.1"/>
    <property type="molecule type" value="Genomic_DNA"/>
</dbReference>
<organism evidence="7 8">
    <name type="scientific">Prorocentrum cordatum</name>
    <dbReference type="NCBI Taxonomy" id="2364126"/>
    <lineage>
        <taxon>Eukaryota</taxon>
        <taxon>Sar</taxon>
        <taxon>Alveolata</taxon>
        <taxon>Dinophyceae</taxon>
        <taxon>Prorocentrales</taxon>
        <taxon>Prorocentraceae</taxon>
        <taxon>Prorocentrum</taxon>
    </lineage>
</organism>
<evidence type="ECO:0000256" key="2">
    <source>
        <dbReference type="ARBA" id="ARBA00013064"/>
    </source>
</evidence>
<dbReference type="InterPro" id="IPR000340">
    <property type="entry name" value="Dual-sp_phosphatase_cat-dom"/>
</dbReference>
<evidence type="ECO:0000313" key="8">
    <source>
        <dbReference type="Proteomes" id="UP001189429"/>
    </source>
</evidence>
<dbReference type="Pfam" id="PF00782">
    <property type="entry name" value="DSPc"/>
    <property type="match status" value="1"/>
</dbReference>
<dbReference type="SMART" id="SM00195">
    <property type="entry name" value="DSPc"/>
    <property type="match status" value="1"/>
</dbReference>
<evidence type="ECO:0000256" key="4">
    <source>
        <dbReference type="ARBA" id="ARBA00022912"/>
    </source>
</evidence>
<dbReference type="InterPro" id="IPR029021">
    <property type="entry name" value="Prot-tyrosine_phosphatase-like"/>
</dbReference>
<dbReference type="InterPro" id="IPR000387">
    <property type="entry name" value="Tyr_Pase_dom"/>
</dbReference>
<feature type="domain" description="Tyrosine specific protein phosphatases" evidence="6">
    <location>
        <begin position="95"/>
        <end position="163"/>
    </location>
</feature>
<dbReference type="PANTHER" id="PTHR10159:SF519">
    <property type="entry name" value="DUAL SPECIFICITY PROTEIN PHOSPHATASE MPK3"/>
    <property type="match status" value="1"/>
</dbReference>
<protein>
    <recommendedName>
        <fullName evidence="2">protein-tyrosine-phosphatase</fullName>
        <ecNumber evidence="2">3.1.3.48</ecNumber>
    </recommendedName>
</protein>
<evidence type="ECO:0000256" key="1">
    <source>
        <dbReference type="ARBA" id="ARBA00008601"/>
    </source>
</evidence>
<evidence type="ECO:0000256" key="3">
    <source>
        <dbReference type="ARBA" id="ARBA00022801"/>
    </source>
</evidence>
<keyword evidence="4" id="KW-0904">Protein phosphatase</keyword>
<sequence length="176" mass="19058">QESQALSALDRTLLFRNQLGSAREGQGPYPIESVPYLAIGDIHDARNIPKLLAANVGAVLNLSDFEGSFEKYAASGIAYQKIDCLDMPGFPIIAKSFPTARMFMDGQVQRGKRILVHCSMGINRSATICVAYLMVREGMPVAVAAGTVQSARRHPILTNPGFRRQLARLAVELGVG</sequence>
<dbReference type="InterPro" id="IPR020422">
    <property type="entry name" value="TYR_PHOSPHATASE_DUAL_dom"/>
</dbReference>
<keyword evidence="3" id="KW-0378">Hydrolase</keyword>
<dbReference type="EC" id="3.1.3.48" evidence="2"/>
<dbReference type="PROSITE" id="PS50054">
    <property type="entry name" value="TYR_PHOSPHATASE_DUAL"/>
    <property type="match status" value="1"/>
</dbReference>
<dbReference type="SUPFAM" id="SSF52799">
    <property type="entry name" value="(Phosphotyrosine protein) phosphatases II"/>
    <property type="match status" value="1"/>
</dbReference>
<dbReference type="CDD" id="cd14498">
    <property type="entry name" value="DSP"/>
    <property type="match status" value="1"/>
</dbReference>
<evidence type="ECO:0000259" key="6">
    <source>
        <dbReference type="PROSITE" id="PS50056"/>
    </source>
</evidence>
<reference evidence="7" key="1">
    <citation type="submission" date="2023-10" db="EMBL/GenBank/DDBJ databases">
        <authorList>
            <person name="Chen Y."/>
            <person name="Shah S."/>
            <person name="Dougan E. K."/>
            <person name="Thang M."/>
            <person name="Chan C."/>
        </authorList>
    </citation>
    <scope>NUCLEOTIDE SEQUENCE [LARGE SCALE GENOMIC DNA]</scope>
</reference>
<comment type="caution">
    <text evidence="7">The sequence shown here is derived from an EMBL/GenBank/DDBJ whole genome shotgun (WGS) entry which is preliminary data.</text>
</comment>
<accession>A0ABN9RQ07</accession>
<feature type="non-terminal residue" evidence="7">
    <location>
        <position position="1"/>
    </location>
</feature>
<dbReference type="Proteomes" id="UP001189429">
    <property type="component" value="Unassembled WGS sequence"/>
</dbReference>
<dbReference type="PROSITE" id="PS50056">
    <property type="entry name" value="TYR_PHOSPHATASE_2"/>
    <property type="match status" value="1"/>
</dbReference>
<name>A0ABN9RQ07_9DINO</name>
<comment type="similarity">
    <text evidence="1">Belongs to the protein-tyrosine phosphatase family. Non-receptor class dual specificity subfamily.</text>
</comment>
<feature type="domain" description="Tyrosine-protein phosphatase" evidence="5">
    <location>
        <begin position="29"/>
        <end position="175"/>
    </location>
</feature>
<evidence type="ECO:0000259" key="5">
    <source>
        <dbReference type="PROSITE" id="PS50054"/>
    </source>
</evidence>
<dbReference type="PROSITE" id="PS00383">
    <property type="entry name" value="TYR_PHOSPHATASE_1"/>
    <property type="match status" value="1"/>
</dbReference>
<evidence type="ECO:0000313" key="7">
    <source>
        <dbReference type="EMBL" id="CAK0821303.1"/>
    </source>
</evidence>